<keyword evidence="1" id="KW-1133">Transmembrane helix</keyword>
<protein>
    <submittedName>
        <fullName evidence="2">Zinc transporter ZupT</fullName>
    </submittedName>
</protein>
<evidence type="ECO:0000256" key="1">
    <source>
        <dbReference type="SAM" id="Phobius"/>
    </source>
</evidence>
<keyword evidence="1" id="KW-0472">Membrane</keyword>
<name>A0A9X2KA73_9ACTN</name>
<dbReference type="EMBL" id="JAMZEB010000004">
    <property type="protein sequence ID" value="MCP2365828.1"/>
    <property type="molecule type" value="Genomic_DNA"/>
</dbReference>
<dbReference type="Proteomes" id="UP001139648">
    <property type="component" value="Unassembled WGS sequence"/>
</dbReference>
<keyword evidence="3" id="KW-1185">Reference proteome</keyword>
<dbReference type="AlphaFoldDB" id="A0A9X2KA73"/>
<keyword evidence="1" id="KW-0812">Transmembrane</keyword>
<gene>
    <name evidence="2" type="ORF">HD597_012932</name>
</gene>
<evidence type="ECO:0000313" key="2">
    <source>
        <dbReference type="EMBL" id="MCP2365828.1"/>
    </source>
</evidence>
<accession>A0A9X2KA73</accession>
<comment type="caution">
    <text evidence="2">The sequence shown here is derived from an EMBL/GenBank/DDBJ whole genome shotgun (WGS) entry which is preliminary data.</text>
</comment>
<dbReference type="RefSeq" id="WP_253760392.1">
    <property type="nucleotide sequence ID" value="NZ_JAMZEB010000004.1"/>
</dbReference>
<sequence>MSWSRSPEIPKRGCATWPAASASWSGIAIGMGLGVTLDNFPLGISLAVCLGVALSYALGATRKTGEE</sequence>
<organism evidence="2 3">
    <name type="scientific">Nonomuraea thailandensis</name>
    <dbReference type="NCBI Taxonomy" id="1188745"/>
    <lineage>
        <taxon>Bacteria</taxon>
        <taxon>Bacillati</taxon>
        <taxon>Actinomycetota</taxon>
        <taxon>Actinomycetes</taxon>
        <taxon>Streptosporangiales</taxon>
        <taxon>Streptosporangiaceae</taxon>
        <taxon>Nonomuraea</taxon>
    </lineage>
</organism>
<feature type="transmembrane region" description="Helical" evidence="1">
    <location>
        <begin position="40"/>
        <end position="59"/>
    </location>
</feature>
<proteinExistence type="predicted"/>
<evidence type="ECO:0000313" key="3">
    <source>
        <dbReference type="Proteomes" id="UP001139648"/>
    </source>
</evidence>
<reference evidence="2" key="1">
    <citation type="submission" date="2022-06" db="EMBL/GenBank/DDBJ databases">
        <title>Sequencing the genomes of 1000 actinobacteria strains.</title>
        <authorList>
            <person name="Klenk H.-P."/>
        </authorList>
    </citation>
    <scope>NUCLEOTIDE SEQUENCE</scope>
    <source>
        <strain evidence="2">DSM 46694</strain>
    </source>
</reference>